<comment type="caution">
    <text evidence="2">The sequence shown here is derived from an EMBL/GenBank/DDBJ whole genome shotgun (WGS) entry which is preliminary data.</text>
</comment>
<name>A0A430AN36_9ENTE</name>
<gene>
    <name evidence="2" type="ORF">CBF27_12550</name>
</gene>
<reference evidence="2 3" key="1">
    <citation type="submission" date="2017-05" db="EMBL/GenBank/DDBJ databases">
        <title>Vagococcus spp. assemblies.</title>
        <authorList>
            <person name="Gulvik C.A."/>
        </authorList>
    </citation>
    <scope>NUCLEOTIDE SEQUENCE [LARGE SCALE GENOMIC DNA]</scope>
    <source>
        <strain evidence="2 3">LMG 24798</strain>
    </source>
</reference>
<evidence type="ECO:0000313" key="3">
    <source>
        <dbReference type="Proteomes" id="UP000286773"/>
    </source>
</evidence>
<keyword evidence="1" id="KW-0812">Transmembrane</keyword>
<keyword evidence="1" id="KW-1133">Transmembrane helix</keyword>
<organism evidence="2 3">
    <name type="scientific">Vagococcus acidifermentans</name>
    <dbReference type="NCBI Taxonomy" id="564710"/>
    <lineage>
        <taxon>Bacteria</taxon>
        <taxon>Bacillati</taxon>
        <taxon>Bacillota</taxon>
        <taxon>Bacilli</taxon>
        <taxon>Lactobacillales</taxon>
        <taxon>Enterococcaceae</taxon>
        <taxon>Vagococcus</taxon>
    </lineage>
</organism>
<feature type="transmembrane region" description="Helical" evidence="1">
    <location>
        <begin position="32"/>
        <end position="51"/>
    </location>
</feature>
<keyword evidence="3" id="KW-1185">Reference proteome</keyword>
<protein>
    <submittedName>
        <fullName evidence="2">Uncharacterized protein</fullName>
    </submittedName>
</protein>
<accession>A0A430AN36</accession>
<dbReference type="RefSeq" id="WP_126814840.1">
    <property type="nucleotide sequence ID" value="NZ_NGKC01000018.1"/>
</dbReference>
<evidence type="ECO:0000256" key="1">
    <source>
        <dbReference type="SAM" id="Phobius"/>
    </source>
</evidence>
<proteinExistence type="predicted"/>
<dbReference type="EMBL" id="NGKC01000018">
    <property type="protein sequence ID" value="RSU09532.1"/>
    <property type="molecule type" value="Genomic_DNA"/>
</dbReference>
<keyword evidence="1" id="KW-0472">Membrane</keyword>
<sequence>MLELLSYLLVFTFSQVVIEKKKLPKIVFASRFFRVLLLGIVVILGSVIIGIWLNVRFIPASATIFCASVINWKLRSKYAAIERGEVI</sequence>
<dbReference type="Proteomes" id="UP000286773">
    <property type="component" value="Unassembled WGS sequence"/>
</dbReference>
<evidence type="ECO:0000313" key="2">
    <source>
        <dbReference type="EMBL" id="RSU09532.1"/>
    </source>
</evidence>
<dbReference type="AlphaFoldDB" id="A0A430AN36"/>